<keyword evidence="1" id="KW-1133">Transmembrane helix</keyword>
<comment type="caution">
    <text evidence="2">The sequence shown here is derived from an EMBL/GenBank/DDBJ whole genome shotgun (WGS) entry which is preliminary data.</text>
</comment>
<evidence type="ECO:0000313" key="3">
    <source>
        <dbReference type="Proteomes" id="UP001596406"/>
    </source>
</evidence>
<organism evidence="2 3">
    <name type="scientific">Halomarina ordinaria</name>
    <dbReference type="NCBI Taxonomy" id="3033939"/>
    <lineage>
        <taxon>Archaea</taxon>
        <taxon>Methanobacteriati</taxon>
        <taxon>Methanobacteriota</taxon>
        <taxon>Stenosarchaea group</taxon>
        <taxon>Halobacteria</taxon>
        <taxon>Halobacteriales</taxon>
        <taxon>Natronomonadaceae</taxon>
        <taxon>Halomarina</taxon>
    </lineage>
</organism>
<sequence>MARGIIGTLQLAVAVAFAAPVALLGLSFLRGGDTLLGAGFLAFAVLMILVEEYLTTPQDVPGKVAEKAVGTALPEDEERD</sequence>
<reference evidence="2 3" key="1">
    <citation type="journal article" date="2019" name="Int. J. Syst. Evol. Microbiol.">
        <title>The Global Catalogue of Microorganisms (GCM) 10K type strain sequencing project: providing services to taxonomists for standard genome sequencing and annotation.</title>
        <authorList>
            <consortium name="The Broad Institute Genomics Platform"/>
            <consortium name="The Broad Institute Genome Sequencing Center for Infectious Disease"/>
            <person name="Wu L."/>
            <person name="Ma J."/>
        </authorList>
    </citation>
    <scope>NUCLEOTIDE SEQUENCE [LARGE SCALE GENOMIC DNA]</scope>
    <source>
        <strain evidence="2 3">PSRA2</strain>
    </source>
</reference>
<protein>
    <submittedName>
        <fullName evidence="2">Uncharacterized protein</fullName>
    </submittedName>
</protein>
<dbReference type="EMBL" id="JBHSXM010000001">
    <property type="protein sequence ID" value="MFC6836620.1"/>
    <property type="molecule type" value="Genomic_DNA"/>
</dbReference>
<gene>
    <name evidence="2" type="ORF">ACFQHK_08850</name>
</gene>
<proteinExistence type="predicted"/>
<dbReference type="RefSeq" id="WP_304448301.1">
    <property type="nucleotide sequence ID" value="NZ_JARRAH010000001.1"/>
</dbReference>
<feature type="transmembrane region" description="Helical" evidence="1">
    <location>
        <begin position="34"/>
        <end position="54"/>
    </location>
</feature>
<evidence type="ECO:0000313" key="2">
    <source>
        <dbReference type="EMBL" id="MFC6836620.1"/>
    </source>
</evidence>
<accession>A0ABD5U810</accession>
<dbReference type="InterPro" id="IPR055955">
    <property type="entry name" value="DUF7533"/>
</dbReference>
<name>A0ABD5U810_9EURY</name>
<dbReference type="Pfam" id="PF24377">
    <property type="entry name" value="DUF7533"/>
    <property type="match status" value="1"/>
</dbReference>
<keyword evidence="1" id="KW-0812">Transmembrane</keyword>
<evidence type="ECO:0000256" key="1">
    <source>
        <dbReference type="SAM" id="Phobius"/>
    </source>
</evidence>
<dbReference type="AlphaFoldDB" id="A0ABD5U810"/>
<dbReference type="Proteomes" id="UP001596406">
    <property type="component" value="Unassembled WGS sequence"/>
</dbReference>
<keyword evidence="3" id="KW-1185">Reference proteome</keyword>
<keyword evidence="1" id="KW-0472">Membrane</keyword>